<feature type="domain" description="Peptidase M16 N-terminal" evidence="6">
    <location>
        <begin position="38"/>
        <end position="172"/>
    </location>
</feature>
<feature type="domain" description="Peptidase M16 C-terminal" evidence="7">
    <location>
        <begin position="191"/>
        <end position="374"/>
    </location>
</feature>
<keyword evidence="2" id="KW-0645">Protease</keyword>
<protein>
    <submittedName>
        <fullName evidence="8">Pitrilysin family protein</fullName>
    </submittedName>
</protein>
<evidence type="ECO:0000256" key="2">
    <source>
        <dbReference type="ARBA" id="ARBA00022670"/>
    </source>
</evidence>
<dbReference type="InterPro" id="IPR050626">
    <property type="entry name" value="Peptidase_M16"/>
</dbReference>
<accession>A0ABU7H8T4</accession>
<gene>
    <name evidence="8" type="ORF">V0R62_08570</name>
</gene>
<comment type="caution">
    <text evidence="8">The sequence shown here is derived from an EMBL/GenBank/DDBJ whole genome shotgun (WGS) entry which is preliminary data.</text>
</comment>
<keyword evidence="4" id="KW-0862">Zinc</keyword>
<dbReference type="Pfam" id="PF00675">
    <property type="entry name" value="Peptidase_M16"/>
    <property type="match status" value="1"/>
</dbReference>
<reference evidence="8" key="1">
    <citation type="submission" date="2024-01" db="EMBL/GenBank/DDBJ databases">
        <title>Unpublished Manusciprt.</title>
        <authorList>
            <person name="Duman M."/>
            <person name="Valdes E.G."/>
            <person name="Ajmi N."/>
            <person name="Altun S."/>
            <person name="Saticioglu I.B."/>
        </authorList>
    </citation>
    <scope>NUCLEOTIDE SEQUENCE</scope>
    <source>
        <strain evidence="8">137P</strain>
    </source>
</reference>
<evidence type="ECO:0000256" key="3">
    <source>
        <dbReference type="ARBA" id="ARBA00022801"/>
    </source>
</evidence>
<dbReference type="InterPro" id="IPR011765">
    <property type="entry name" value="Pept_M16_N"/>
</dbReference>
<evidence type="ECO:0000313" key="8">
    <source>
        <dbReference type="EMBL" id="MEE1887715.1"/>
    </source>
</evidence>
<name>A0ABU7H8T4_9PSED</name>
<dbReference type="Gene3D" id="3.30.830.10">
    <property type="entry name" value="Metalloenzyme, LuxS/M16 peptidase-like"/>
    <property type="match status" value="2"/>
</dbReference>
<dbReference type="InterPro" id="IPR007863">
    <property type="entry name" value="Peptidase_M16_C"/>
</dbReference>
<sequence>MSSPPLLDDALVSAGLAAIATAPSAELQHFTLDNGLTVYLREDHHTPLAAVQLWYHVGASDEPEGQTNLSHLLEHLIFDGSSKLAKGQYLQVIARLGGKANGTTTDDATAFDIQLPAIRLPIALEIMADAMTTATFGQPEMDLAIKTVEDERRLKIDNAPLQQASHQHLKLAHAGSPYGNPTFGLASDLNNLTLDTLRSWYDQWYAPGNATLVVVGAVDLTTLKQHVARYFADLPVAATTPRPVPRHEIPLKARSQAVSLPMGREGLFMSFNVPSLATAPQATTGPALKLLGELLGKGFSSRLYSRLVRDRNVLKGVVLSYDPLLRGDTLLTISAYVNTDNCTPNDAAEEIYRLVDELRHTPLTQEELDRTKLRLLARYLFNQESITWQARLIGQAAASGLGPSLIDQQANIVRHLDSATVRQVAFDYLSRERLTVTYLQLGDPA</sequence>
<dbReference type="Pfam" id="PF05193">
    <property type="entry name" value="Peptidase_M16_C"/>
    <property type="match status" value="1"/>
</dbReference>
<dbReference type="Proteomes" id="UP001354227">
    <property type="component" value="Unassembled WGS sequence"/>
</dbReference>
<dbReference type="EMBL" id="JAZDCT010000008">
    <property type="protein sequence ID" value="MEE1887715.1"/>
    <property type="molecule type" value="Genomic_DNA"/>
</dbReference>
<evidence type="ECO:0000256" key="1">
    <source>
        <dbReference type="ARBA" id="ARBA00007261"/>
    </source>
</evidence>
<evidence type="ECO:0000256" key="5">
    <source>
        <dbReference type="ARBA" id="ARBA00023049"/>
    </source>
</evidence>
<dbReference type="InterPro" id="IPR011249">
    <property type="entry name" value="Metalloenz_LuxS/M16"/>
</dbReference>
<dbReference type="SUPFAM" id="SSF63411">
    <property type="entry name" value="LuxS/MPP-like metallohydrolase"/>
    <property type="match status" value="2"/>
</dbReference>
<evidence type="ECO:0000256" key="4">
    <source>
        <dbReference type="ARBA" id="ARBA00022833"/>
    </source>
</evidence>
<evidence type="ECO:0000259" key="6">
    <source>
        <dbReference type="Pfam" id="PF00675"/>
    </source>
</evidence>
<evidence type="ECO:0000313" key="9">
    <source>
        <dbReference type="Proteomes" id="UP001354227"/>
    </source>
</evidence>
<dbReference type="PANTHER" id="PTHR43690:SF17">
    <property type="entry name" value="PROTEIN YHJJ"/>
    <property type="match status" value="1"/>
</dbReference>
<proteinExistence type="inferred from homology"/>
<keyword evidence="5" id="KW-0482">Metalloprotease</keyword>
<dbReference type="PANTHER" id="PTHR43690">
    <property type="entry name" value="NARDILYSIN"/>
    <property type="match status" value="1"/>
</dbReference>
<evidence type="ECO:0000259" key="7">
    <source>
        <dbReference type="Pfam" id="PF05193"/>
    </source>
</evidence>
<comment type="similarity">
    <text evidence="1">Belongs to the peptidase M16 family.</text>
</comment>
<dbReference type="RefSeq" id="WP_330103417.1">
    <property type="nucleotide sequence ID" value="NZ_JAZDCT010000008.1"/>
</dbReference>
<keyword evidence="9" id="KW-1185">Reference proteome</keyword>
<organism evidence="8 9">
    <name type="scientific">Pseudomonas carassii</name>
    <dbReference type="NCBI Taxonomy" id="3115855"/>
    <lineage>
        <taxon>Bacteria</taxon>
        <taxon>Pseudomonadati</taxon>
        <taxon>Pseudomonadota</taxon>
        <taxon>Gammaproteobacteria</taxon>
        <taxon>Pseudomonadales</taxon>
        <taxon>Pseudomonadaceae</taxon>
        <taxon>Pseudomonas</taxon>
    </lineage>
</organism>
<keyword evidence="3" id="KW-0378">Hydrolase</keyword>